<gene>
    <name evidence="2" type="ORF">BDV95DRAFT_218982</name>
</gene>
<organism evidence="2 3">
    <name type="scientific">Massariosphaeria phaeospora</name>
    <dbReference type="NCBI Taxonomy" id="100035"/>
    <lineage>
        <taxon>Eukaryota</taxon>
        <taxon>Fungi</taxon>
        <taxon>Dikarya</taxon>
        <taxon>Ascomycota</taxon>
        <taxon>Pezizomycotina</taxon>
        <taxon>Dothideomycetes</taxon>
        <taxon>Pleosporomycetidae</taxon>
        <taxon>Pleosporales</taxon>
        <taxon>Pleosporales incertae sedis</taxon>
        <taxon>Massariosphaeria</taxon>
    </lineage>
</organism>
<evidence type="ECO:0000256" key="1">
    <source>
        <dbReference type="SAM" id="MobiDB-lite"/>
    </source>
</evidence>
<feature type="compositionally biased region" description="Basic and acidic residues" evidence="1">
    <location>
        <begin position="143"/>
        <end position="179"/>
    </location>
</feature>
<feature type="region of interest" description="Disordered" evidence="1">
    <location>
        <begin position="117"/>
        <end position="185"/>
    </location>
</feature>
<dbReference type="EMBL" id="JAADJZ010000003">
    <property type="protein sequence ID" value="KAF2876212.1"/>
    <property type="molecule type" value="Genomic_DNA"/>
</dbReference>
<feature type="compositionally biased region" description="Polar residues" evidence="1">
    <location>
        <begin position="128"/>
        <end position="142"/>
    </location>
</feature>
<proteinExistence type="predicted"/>
<feature type="region of interest" description="Disordered" evidence="1">
    <location>
        <begin position="51"/>
        <end position="76"/>
    </location>
</feature>
<reference evidence="2 3" key="1">
    <citation type="submission" date="2020-01" db="EMBL/GenBank/DDBJ databases">
        <authorList>
            <consortium name="DOE Joint Genome Institute"/>
            <person name="Haridas S."/>
            <person name="Albert R."/>
            <person name="Binder M."/>
            <person name="Bloem J."/>
            <person name="Labutti K."/>
            <person name="Salamov A."/>
            <person name="Andreopoulos B."/>
            <person name="Baker S.E."/>
            <person name="Barry K."/>
            <person name="Bills G."/>
            <person name="Bluhm B.H."/>
            <person name="Cannon C."/>
            <person name="Castanera R."/>
            <person name="Culley D.E."/>
            <person name="Daum C."/>
            <person name="Ezra D."/>
            <person name="Gonzalez J.B."/>
            <person name="Henrissat B."/>
            <person name="Kuo A."/>
            <person name="Liang C."/>
            <person name="Lipzen A."/>
            <person name="Lutzoni F."/>
            <person name="Magnuson J."/>
            <person name="Mondo S."/>
            <person name="Nolan M."/>
            <person name="Ohm R."/>
            <person name="Pangilinan J."/>
            <person name="Park H.-J.H."/>
            <person name="Ramirez L."/>
            <person name="Alfaro M."/>
            <person name="Sun H."/>
            <person name="Tritt A."/>
            <person name="Yoshinaga Y."/>
            <person name="Zwiers L.-H.L."/>
            <person name="Turgeon B.G."/>
            <person name="Goodwin S.B."/>
            <person name="Spatafora J.W."/>
            <person name="Crous P.W."/>
            <person name="Grigoriev I.V."/>
        </authorList>
    </citation>
    <scope>NUCLEOTIDE SEQUENCE [LARGE SCALE GENOMIC DNA]</scope>
    <source>
        <strain evidence="2 3">CBS 611.86</strain>
    </source>
</reference>
<protein>
    <submittedName>
        <fullName evidence="2">Uncharacterized protein</fullName>
    </submittedName>
</protein>
<sequence>MISAIEGRSGHSPNLVSGHVRPILFREHLWADTGRQAVRVAQALHWSRDQKRPIKQSVSWHRHRGRPAGGRTYDTGLISGQQSRRDAERPRHFLAHERAAGLTPTERRGNIGRRLATFESGDGEGRTWMSNERQVQKTVETSEGSKERRREGVDQVRERQGLRCDKRSWMEEERRREGGGRAAGL</sequence>
<evidence type="ECO:0000313" key="2">
    <source>
        <dbReference type="EMBL" id="KAF2876212.1"/>
    </source>
</evidence>
<comment type="caution">
    <text evidence="2">The sequence shown here is derived from an EMBL/GenBank/DDBJ whole genome shotgun (WGS) entry which is preliminary data.</text>
</comment>
<accession>A0A7C8IGQ7</accession>
<dbReference type="AlphaFoldDB" id="A0A7C8IGQ7"/>
<dbReference type="Proteomes" id="UP000481861">
    <property type="component" value="Unassembled WGS sequence"/>
</dbReference>
<evidence type="ECO:0000313" key="3">
    <source>
        <dbReference type="Proteomes" id="UP000481861"/>
    </source>
</evidence>
<keyword evidence="3" id="KW-1185">Reference proteome</keyword>
<name>A0A7C8IGQ7_9PLEO</name>